<dbReference type="InterPro" id="IPR025875">
    <property type="entry name" value="Leu-rich_rpt_4"/>
</dbReference>
<gene>
    <name evidence="4" type="ORF">NPIL_396471</name>
</gene>
<evidence type="ECO:0000256" key="1">
    <source>
        <dbReference type="ARBA" id="ARBA00022614"/>
    </source>
</evidence>
<reference evidence="4" key="1">
    <citation type="submission" date="2020-08" db="EMBL/GenBank/DDBJ databases">
        <title>Multicomponent nature underlies the extraordinary mechanical properties of spider dragline silk.</title>
        <authorList>
            <person name="Kono N."/>
            <person name="Nakamura H."/>
            <person name="Mori M."/>
            <person name="Yoshida Y."/>
            <person name="Ohtoshi R."/>
            <person name="Malay A.D."/>
            <person name="Moran D.A.P."/>
            <person name="Tomita M."/>
            <person name="Numata K."/>
            <person name="Arakawa K."/>
        </authorList>
    </citation>
    <scope>NUCLEOTIDE SEQUENCE</scope>
</reference>
<dbReference type="EMBL" id="BMAW01042039">
    <property type="protein sequence ID" value="GFS32191.1"/>
    <property type="molecule type" value="Genomic_DNA"/>
</dbReference>
<dbReference type="PROSITE" id="PS51257">
    <property type="entry name" value="PROKAR_LIPOPROTEIN"/>
    <property type="match status" value="1"/>
</dbReference>
<sequence>MKFFAVLALGVALLSSCSAVPVRKAKFECPPSDEIYPCTCSANPRKIVKCDDVKNLEIIRRALEHRFPNPLPTLVISNVHTFQLPHHAFRNISATRLVLNGSNIRKIHDEAFDGQDNLGLLILSEDRITEFPTEALKRLPHLISLSLAGNFIMKIPDYSMEENTQLKGLILAENRISTIERNAFPRTLDSLALSSNHLTTLNGTLSDLDKLEWFFAGNNRLSSVKGELKGLTNLRHLSLEENSISDIDDSFDDLLNLRHINLAYNNLENVDGLYPLKKLKHLNLSYNNIIEIDDDIFRNVNGIEVLDLSGNYLKDVCKSLKPLKELEKLILSNTNLKVIDYDCFKGMRNLQVLDLSQNELTNIDAVTGHSFPKLWFLYLQDNHLQMFRHGLKNLRNLFELDISDNKFSTIKGHHLMHNTQLKKLKIDGNSWDCTDHLLQIFRDLEAKRVKLLGAPPCYLDINAL</sequence>
<keyword evidence="1" id="KW-0433">Leucine-rich repeat</keyword>
<protein>
    <submittedName>
        <fullName evidence="4">Uncharacterized protein</fullName>
    </submittedName>
</protein>
<dbReference type="PROSITE" id="PS51450">
    <property type="entry name" value="LRR"/>
    <property type="match status" value="4"/>
</dbReference>
<dbReference type="InterPro" id="IPR003591">
    <property type="entry name" value="Leu-rich_rpt_typical-subtyp"/>
</dbReference>
<dbReference type="SUPFAM" id="SSF52058">
    <property type="entry name" value="L domain-like"/>
    <property type="match status" value="1"/>
</dbReference>
<feature type="chain" id="PRO_5036448561" evidence="3">
    <location>
        <begin position="20"/>
        <end position="464"/>
    </location>
</feature>
<accession>A0A8X6I6G5</accession>
<dbReference type="GO" id="GO:0005615">
    <property type="term" value="C:extracellular space"/>
    <property type="evidence" value="ECO:0007669"/>
    <property type="project" value="TreeGrafter"/>
</dbReference>
<comment type="caution">
    <text evidence="4">The sequence shown here is derived from an EMBL/GenBank/DDBJ whole genome shotgun (WGS) entry which is preliminary data.</text>
</comment>
<keyword evidence="2" id="KW-0677">Repeat</keyword>
<name>A0A8X6I6G5_NEPPI</name>
<dbReference type="Pfam" id="PF12799">
    <property type="entry name" value="LRR_4"/>
    <property type="match status" value="1"/>
</dbReference>
<dbReference type="InterPro" id="IPR001611">
    <property type="entry name" value="Leu-rich_rpt"/>
</dbReference>
<keyword evidence="5" id="KW-1185">Reference proteome</keyword>
<evidence type="ECO:0000313" key="5">
    <source>
        <dbReference type="Proteomes" id="UP000887013"/>
    </source>
</evidence>
<feature type="signal peptide" evidence="3">
    <location>
        <begin position="1"/>
        <end position="19"/>
    </location>
</feature>
<dbReference type="Gene3D" id="3.80.10.10">
    <property type="entry name" value="Ribonuclease Inhibitor"/>
    <property type="match status" value="2"/>
</dbReference>
<organism evidence="4 5">
    <name type="scientific">Nephila pilipes</name>
    <name type="common">Giant wood spider</name>
    <name type="synonym">Nephila maculata</name>
    <dbReference type="NCBI Taxonomy" id="299642"/>
    <lineage>
        <taxon>Eukaryota</taxon>
        <taxon>Metazoa</taxon>
        <taxon>Ecdysozoa</taxon>
        <taxon>Arthropoda</taxon>
        <taxon>Chelicerata</taxon>
        <taxon>Arachnida</taxon>
        <taxon>Araneae</taxon>
        <taxon>Araneomorphae</taxon>
        <taxon>Entelegynae</taxon>
        <taxon>Araneoidea</taxon>
        <taxon>Nephilidae</taxon>
        <taxon>Nephila</taxon>
    </lineage>
</organism>
<dbReference type="PANTHER" id="PTHR45712:SF22">
    <property type="entry name" value="INSULIN-LIKE GROWTH FACTOR-BINDING PROTEIN COMPLEX ACID LABILE SUBUNIT"/>
    <property type="match status" value="1"/>
</dbReference>
<dbReference type="InterPro" id="IPR032675">
    <property type="entry name" value="LRR_dom_sf"/>
</dbReference>
<dbReference type="OrthoDB" id="442066at2759"/>
<dbReference type="Pfam" id="PF13855">
    <property type="entry name" value="LRR_8"/>
    <property type="match status" value="3"/>
</dbReference>
<evidence type="ECO:0000256" key="2">
    <source>
        <dbReference type="ARBA" id="ARBA00022737"/>
    </source>
</evidence>
<dbReference type="SMART" id="SM00365">
    <property type="entry name" value="LRR_SD22"/>
    <property type="match status" value="6"/>
</dbReference>
<dbReference type="InterPro" id="IPR050333">
    <property type="entry name" value="SLRP"/>
</dbReference>
<dbReference type="AlphaFoldDB" id="A0A8X6I6G5"/>
<proteinExistence type="predicted"/>
<dbReference type="Proteomes" id="UP000887013">
    <property type="component" value="Unassembled WGS sequence"/>
</dbReference>
<keyword evidence="3" id="KW-0732">Signal</keyword>
<evidence type="ECO:0000313" key="4">
    <source>
        <dbReference type="EMBL" id="GFS32191.1"/>
    </source>
</evidence>
<dbReference type="SMART" id="SM00369">
    <property type="entry name" value="LRR_TYP"/>
    <property type="match status" value="10"/>
</dbReference>
<dbReference type="PANTHER" id="PTHR45712">
    <property type="entry name" value="AGAP008170-PA"/>
    <property type="match status" value="1"/>
</dbReference>
<evidence type="ECO:0000256" key="3">
    <source>
        <dbReference type="SAM" id="SignalP"/>
    </source>
</evidence>